<dbReference type="VEuPathDB" id="PlasmoDB:PVP01_0003430"/>
<evidence type="ECO:0000256" key="1">
    <source>
        <dbReference type="SAM" id="MobiDB-lite"/>
    </source>
</evidence>
<organism evidence="3">
    <name type="scientific">Plasmodium vivax</name>
    <name type="common">malaria parasite P. vivax</name>
    <dbReference type="NCBI Taxonomy" id="5855"/>
    <lineage>
        <taxon>Eukaryota</taxon>
        <taxon>Sar</taxon>
        <taxon>Alveolata</taxon>
        <taxon>Apicomplexa</taxon>
        <taxon>Aconoidasida</taxon>
        <taxon>Haemosporida</taxon>
        <taxon>Plasmodiidae</taxon>
        <taxon>Plasmodium</taxon>
        <taxon>Plasmodium (Plasmodium)</taxon>
    </lineage>
</organism>
<dbReference type="AlphaFoldDB" id="A0A565A4S5"/>
<dbReference type="VEuPathDB" id="PlasmoDB:PVPAM_010013700"/>
<protein>
    <submittedName>
        <fullName evidence="3">VIR protein</fullName>
    </submittedName>
</protein>
<dbReference type="EMBL" id="FLZR02000008">
    <property type="protein sequence ID" value="VUZ99628.1"/>
    <property type="molecule type" value="Genomic_DNA"/>
</dbReference>
<dbReference type="Pfam" id="PF05795">
    <property type="entry name" value="Plasmodium_Vir"/>
    <property type="match status" value="1"/>
</dbReference>
<name>A0A565A4S5_PLAVI</name>
<reference evidence="3" key="1">
    <citation type="submission" date="2016-07" db="EMBL/GenBank/DDBJ databases">
        <authorList>
            <consortium name="Pathogen Informatics"/>
        </authorList>
    </citation>
    <scope>NUCLEOTIDE SEQUENCE</scope>
</reference>
<proteinExistence type="predicted"/>
<evidence type="ECO:0000313" key="3">
    <source>
        <dbReference type="EMBL" id="VUZ99628.1"/>
    </source>
</evidence>
<dbReference type="VEuPathDB" id="PlasmoDB:PVW1_140089400"/>
<keyword evidence="2" id="KW-0812">Transmembrane</keyword>
<keyword evidence="2" id="KW-1133">Transmembrane helix</keyword>
<dbReference type="VEuPathDB" id="PlasmoDB:PVX_106730"/>
<feature type="transmembrane region" description="Helical" evidence="2">
    <location>
        <begin position="315"/>
        <end position="337"/>
    </location>
</feature>
<feature type="region of interest" description="Disordered" evidence="1">
    <location>
        <begin position="372"/>
        <end position="392"/>
    </location>
</feature>
<dbReference type="InterPro" id="IPR008780">
    <property type="entry name" value="Plasmodium_Vir"/>
</dbReference>
<evidence type="ECO:0000256" key="2">
    <source>
        <dbReference type="SAM" id="Phobius"/>
    </source>
</evidence>
<dbReference type="Proteomes" id="UP000220605">
    <property type="component" value="Unassembled WGS sequence"/>
</dbReference>
<gene>
    <name evidence="3" type="ORF">PVP01_0003430</name>
</gene>
<accession>A0A565A4S5</accession>
<keyword evidence="2" id="KW-0472">Membrane</keyword>
<dbReference type="OrthoDB" id="10285115at2759"/>
<sequence length="392" mass="46010">MEPLGLFDKLQSEINKIPEIAFDNSLYADISHEENIDQYITGCFNCRDPFKQTKVFISKLARNYENYKKHLGKPSFIKYCKYLIYWMYTEKLKFLTNSLLLNQWKNCIPCVWKKLEENNNIPKRTCDFDNEEISYSFVQVMKVLHEMCLIRGDAEVIESITSDREKCMQFNKKIKKNLKDMLLYISTISGETKLKENYFKLYNGCALRDVRTLFEEIECKSEETKSPPEPKACDTAPPSTEQECTEVSCPNLQQLCTKHYPPTNCEFKEKVIQPDCQQPPPDILLRLCPEVCTEKLQYVSLAIKEHQEKSNKNPLLQVPVTVLSSVVGTIFFFLFLYKFTPFRSWFLNRIGSKKTLNHKIKQEMEREFLGAPFQPPYRDDQNSRPRVGYSQN</sequence>